<keyword evidence="4" id="KW-0067">ATP-binding</keyword>
<keyword evidence="2" id="KW-0436">Ligase</keyword>
<evidence type="ECO:0000256" key="1">
    <source>
        <dbReference type="ARBA" id="ARBA00022490"/>
    </source>
</evidence>
<evidence type="ECO:0000256" key="2">
    <source>
        <dbReference type="ARBA" id="ARBA00022598"/>
    </source>
</evidence>
<sequence>MLFGIGEVVGAGERHKDVNHVKHAMEKLNVKEEQYKWYLHMKNHHPIKTSGFGMGVERFILWLIKHSDIRDCQVIPRFNGIQMTP</sequence>
<dbReference type="EMBL" id="JAGIKX010000032">
    <property type="protein sequence ID" value="MBP2258682.1"/>
    <property type="molecule type" value="Genomic_DNA"/>
</dbReference>
<evidence type="ECO:0000259" key="7">
    <source>
        <dbReference type="Pfam" id="PF00152"/>
    </source>
</evidence>
<dbReference type="Gene3D" id="3.30.930.10">
    <property type="entry name" value="Bira Bifunctional Protein, Domain 2"/>
    <property type="match status" value="1"/>
</dbReference>
<dbReference type="InterPro" id="IPR045864">
    <property type="entry name" value="aa-tRNA-synth_II/BPL/LPL"/>
</dbReference>
<dbReference type="Proteomes" id="UP001519294">
    <property type="component" value="Unassembled WGS sequence"/>
</dbReference>
<dbReference type="PANTHER" id="PTHR22594:SF34">
    <property type="entry name" value="ASPARAGINE--TRNA LIGASE, MITOCHONDRIAL-RELATED"/>
    <property type="match status" value="1"/>
</dbReference>
<evidence type="ECO:0000313" key="8">
    <source>
        <dbReference type="EMBL" id="MBP2258682.1"/>
    </source>
</evidence>
<dbReference type="SUPFAM" id="SSF55681">
    <property type="entry name" value="Class II aaRS and biotin synthetases"/>
    <property type="match status" value="1"/>
</dbReference>
<organism evidence="8 9">
    <name type="scientific">Virgibacillus alimentarius</name>
    <dbReference type="NCBI Taxonomy" id="698769"/>
    <lineage>
        <taxon>Bacteria</taxon>
        <taxon>Bacillati</taxon>
        <taxon>Bacillota</taxon>
        <taxon>Bacilli</taxon>
        <taxon>Bacillales</taxon>
        <taxon>Bacillaceae</taxon>
        <taxon>Virgibacillus</taxon>
    </lineage>
</organism>
<keyword evidence="5" id="KW-0648">Protein biosynthesis</keyword>
<evidence type="ECO:0000256" key="3">
    <source>
        <dbReference type="ARBA" id="ARBA00022741"/>
    </source>
</evidence>
<evidence type="ECO:0000256" key="4">
    <source>
        <dbReference type="ARBA" id="ARBA00022840"/>
    </source>
</evidence>
<comment type="caution">
    <text evidence="8">The sequence shown here is derived from an EMBL/GenBank/DDBJ whole genome shotgun (WGS) entry which is preliminary data.</text>
</comment>
<evidence type="ECO:0000313" key="9">
    <source>
        <dbReference type="Proteomes" id="UP001519294"/>
    </source>
</evidence>
<dbReference type="InterPro" id="IPR004364">
    <property type="entry name" value="Aa-tRNA-synt_II"/>
</dbReference>
<accession>A0ABS4SE82</accession>
<proteinExistence type="predicted"/>
<keyword evidence="9" id="KW-1185">Reference proteome</keyword>
<evidence type="ECO:0000256" key="6">
    <source>
        <dbReference type="ARBA" id="ARBA00023146"/>
    </source>
</evidence>
<reference evidence="8 9" key="1">
    <citation type="submission" date="2021-03" db="EMBL/GenBank/DDBJ databases">
        <title>Genomic Encyclopedia of Type Strains, Phase IV (KMG-IV): sequencing the most valuable type-strain genomes for metagenomic binning, comparative biology and taxonomic classification.</title>
        <authorList>
            <person name="Goeker M."/>
        </authorList>
    </citation>
    <scope>NUCLEOTIDE SEQUENCE [LARGE SCALE GENOMIC DNA]</scope>
    <source>
        <strain evidence="8 9">DSM 25790</strain>
    </source>
</reference>
<evidence type="ECO:0000256" key="5">
    <source>
        <dbReference type="ARBA" id="ARBA00022917"/>
    </source>
</evidence>
<keyword evidence="1" id="KW-0963">Cytoplasm</keyword>
<dbReference type="Pfam" id="PF00152">
    <property type="entry name" value="tRNA-synt_2"/>
    <property type="match status" value="1"/>
</dbReference>
<dbReference type="PANTHER" id="PTHR22594">
    <property type="entry name" value="ASPARTYL/LYSYL-TRNA SYNTHETASE"/>
    <property type="match status" value="1"/>
</dbReference>
<keyword evidence="6" id="KW-0030">Aminoacyl-tRNA synthetase</keyword>
<name>A0ABS4SE82_9BACI</name>
<keyword evidence="3" id="KW-0547">Nucleotide-binding</keyword>
<protein>
    <submittedName>
        <fullName evidence="8">Aspartyl/asparaginyl-tRNA synthetase</fullName>
    </submittedName>
</protein>
<gene>
    <name evidence="8" type="ORF">J2Z81_002666</name>
</gene>
<feature type="domain" description="Aminoacyl-tRNA synthetase class II (D/K/N)" evidence="7">
    <location>
        <begin position="4"/>
        <end position="77"/>
    </location>
</feature>